<dbReference type="Pfam" id="PF00059">
    <property type="entry name" value="Lectin_C"/>
    <property type="match status" value="2"/>
</dbReference>
<evidence type="ECO:0000256" key="2">
    <source>
        <dbReference type="SAM" id="SignalP"/>
    </source>
</evidence>
<dbReference type="Gene3D" id="3.10.100.10">
    <property type="entry name" value="Mannose-Binding Protein A, subunit A"/>
    <property type="match status" value="2"/>
</dbReference>
<gene>
    <name evidence="4" type="primary">LOC108900370</name>
</gene>
<organism evidence="4 5">
    <name type="scientific">Lates calcarifer</name>
    <name type="common">Barramundi</name>
    <name type="synonym">Holocentrus calcarifer</name>
    <dbReference type="NCBI Taxonomy" id="8187"/>
    <lineage>
        <taxon>Eukaryota</taxon>
        <taxon>Metazoa</taxon>
        <taxon>Chordata</taxon>
        <taxon>Craniata</taxon>
        <taxon>Vertebrata</taxon>
        <taxon>Euteleostomi</taxon>
        <taxon>Actinopterygii</taxon>
        <taxon>Neopterygii</taxon>
        <taxon>Teleostei</taxon>
        <taxon>Neoteleostei</taxon>
        <taxon>Acanthomorphata</taxon>
        <taxon>Carangaria</taxon>
        <taxon>Carangaria incertae sedis</taxon>
        <taxon>Centropomidae</taxon>
        <taxon>Lates</taxon>
    </lineage>
</organism>
<dbReference type="InterPro" id="IPR001304">
    <property type="entry name" value="C-type_lectin-like"/>
</dbReference>
<dbReference type="Proteomes" id="UP000314980">
    <property type="component" value="Unassembled WGS sequence"/>
</dbReference>
<protein>
    <recommendedName>
        <fullName evidence="3">C-type lectin domain-containing protein</fullName>
    </recommendedName>
</protein>
<dbReference type="InterPro" id="IPR016186">
    <property type="entry name" value="C-type_lectin-like/link_sf"/>
</dbReference>
<dbReference type="PROSITE" id="PS50041">
    <property type="entry name" value="C_TYPE_LECTIN_2"/>
    <property type="match status" value="2"/>
</dbReference>
<dbReference type="InParanoid" id="A0A4W6FJD3"/>
<feature type="chain" id="PRO_5021225874" description="C-type lectin domain-containing protein" evidence="2">
    <location>
        <begin position="19"/>
        <end position="329"/>
    </location>
</feature>
<dbReference type="AlphaFoldDB" id="A0A4W6FJD3"/>
<dbReference type="GeneTree" id="ENSGT01100000263473"/>
<keyword evidence="2" id="KW-0732">Signal</keyword>
<dbReference type="PROSITE" id="PS00615">
    <property type="entry name" value="C_TYPE_LECTIN_1"/>
    <property type="match status" value="2"/>
</dbReference>
<evidence type="ECO:0000256" key="1">
    <source>
        <dbReference type="ARBA" id="ARBA00023157"/>
    </source>
</evidence>
<name>A0A4W6FJD3_LATCA</name>
<dbReference type="PANTHER" id="PTHR45784:SF3">
    <property type="entry name" value="C-TYPE LECTIN DOMAIN FAMILY 4 MEMBER K-LIKE-RELATED"/>
    <property type="match status" value="1"/>
</dbReference>
<feature type="signal peptide" evidence="2">
    <location>
        <begin position="1"/>
        <end position="18"/>
    </location>
</feature>
<dbReference type="InterPro" id="IPR016187">
    <property type="entry name" value="CTDL_fold"/>
</dbReference>
<keyword evidence="5" id="KW-1185">Reference proteome</keyword>
<accession>A0A4W6FJD3</accession>
<reference evidence="4" key="2">
    <citation type="submission" date="2025-08" db="UniProtKB">
        <authorList>
            <consortium name="Ensembl"/>
        </authorList>
    </citation>
    <scope>IDENTIFICATION</scope>
</reference>
<sequence>MLLFFRMWKSLLFVIVLSGPSAVSKSIRKEYHYVSMSKTWADAQSYCRKMFTDLATVENQDDNSKLLGVIQSHEKFAWIGLYDDLNIWKWSLGDLNFNTREDYENWNLWEPDNKNGMENCTVVSGSGRWFDVPCMSEYPSVCFNKQGLPRYILVETKQTWNQARQYCRSNYTDLASVMNSFDNYMIDLLLSENSWIGLHRDKWASWSDGKPTTFTNWNESQPDNSGKSASSCAVVNTTTGTWWDVNCWDYHYFICQKVHPIPERKTSFKLKFQSEADLKDPAVQQQILEQLHANLEKHGLPDFKLRWIQTDEQAFHKEQKREKEKESGC</sequence>
<feature type="domain" description="C-type lectin" evidence="3">
    <location>
        <begin position="31"/>
        <end position="143"/>
    </location>
</feature>
<dbReference type="PANTHER" id="PTHR45784">
    <property type="entry name" value="C-TYPE LECTIN DOMAIN FAMILY 20 MEMBER A-RELATED"/>
    <property type="match status" value="1"/>
</dbReference>
<reference evidence="5" key="1">
    <citation type="submission" date="2015-09" db="EMBL/GenBank/DDBJ databases">
        <authorList>
            <person name="Sai Rama Sridatta P."/>
        </authorList>
    </citation>
    <scope>NUCLEOTIDE SEQUENCE [LARGE SCALE GENOMIC DNA]</scope>
</reference>
<evidence type="ECO:0000259" key="3">
    <source>
        <dbReference type="PROSITE" id="PS50041"/>
    </source>
</evidence>
<dbReference type="SMART" id="SM00034">
    <property type="entry name" value="CLECT"/>
    <property type="match status" value="2"/>
</dbReference>
<keyword evidence="1" id="KW-1015">Disulfide bond</keyword>
<reference evidence="4" key="3">
    <citation type="submission" date="2025-09" db="UniProtKB">
        <authorList>
            <consortium name="Ensembl"/>
        </authorList>
    </citation>
    <scope>IDENTIFICATION</scope>
</reference>
<dbReference type="InterPro" id="IPR018378">
    <property type="entry name" value="C-type_lectin_CS"/>
</dbReference>
<evidence type="ECO:0000313" key="4">
    <source>
        <dbReference type="Ensembl" id="ENSLCAP00010050667.1"/>
    </source>
</evidence>
<dbReference type="Ensembl" id="ENSLCAT00010051990.1">
    <property type="protein sequence ID" value="ENSLCAP00010050667.1"/>
    <property type="gene ID" value="ENSLCAG00010023622.1"/>
</dbReference>
<feature type="domain" description="C-type lectin" evidence="3">
    <location>
        <begin position="151"/>
        <end position="256"/>
    </location>
</feature>
<dbReference type="SUPFAM" id="SSF56436">
    <property type="entry name" value="C-type lectin-like"/>
    <property type="match status" value="2"/>
</dbReference>
<proteinExistence type="predicted"/>
<evidence type="ECO:0000313" key="5">
    <source>
        <dbReference type="Proteomes" id="UP000314980"/>
    </source>
</evidence>